<organism evidence="2 3">
    <name type="scientific">Thalassiosira oceanica</name>
    <name type="common">Marine diatom</name>
    <dbReference type="NCBI Taxonomy" id="159749"/>
    <lineage>
        <taxon>Eukaryota</taxon>
        <taxon>Sar</taxon>
        <taxon>Stramenopiles</taxon>
        <taxon>Ochrophyta</taxon>
        <taxon>Bacillariophyta</taxon>
        <taxon>Coscinodiscophyceae</taxon>
        <taxon>Thalassiosirophycidae</taxon>
        <taxon>Thalassiosirales</taxon>
        <taxon>Thalassiosiraceae</taxon>
        <taxon>Thalassiosira</taxon>
    </lineage>
</organism>
<accession>K0STS0</accession>
<feature type="non-terminal residue" evidence="2">
    <location>
        <position position="1"/>
    </location>
</feature>
<evidence type="ECO:0000313" key="3">
    <source>
        <dbReference type="Proteomes" id="UP000266841"/>
    </source>
</evidence>
<feature type="compositionally biased region" description="Basic and acidic residues" evidence="1">
    <location>
        <begin position="102"/>
        <end position="115"/>
    </location>
</feature>
<sequence>LGLRQPARGRGHVRARPGLLLGRAVDLHEVIDAHSTRHVAVEEVAVGAEIIGCPVVEGAAPGAAVGGLGGGEPRPPAVVGRPEAADGPPRELRGELLVPAEQGDRADREEGRHGEAPPSAGREAAVLLSAAAKHAAGYKAAPGQDKVRPCGLGSTDSLAGLGGRGPSALPPGLWLWIWTLRSLRRHQLKRKIGDAKPKPNLRSASAPAIVRLPCAHGGLAEENRKTDDLGRPFPSTS</sequence>
<dbReference type="AlphaFoldDB" id="K0STS0"/>
<evidence type="ECO:0000313" key="2">
    <source>
        <dbReference type="EMBL" id="EJK68389.1"/>
    </source>
</evidence>
<name>K0STS0_THAOC</name>
<protein>
    <submittedName>
        <fullName evidence="2">Uncharacterized protein</fullName>
    </submittedName>
</protein>
<keyword evidence="3" id="KW-1185">Reference proteome</keyword>
<gene>
    <name evidence="2" type="ORF">THAOC_10434</name>
</gene>
<reference evidence="2 3" key="1">
    <citation type="journal article" date="2012" name="Genome Biol.">
        <title>Genome and low-iron response of an oceanic diatom adapted to chronic iron limitation.</title>
        <authorList>
            <person name="Lommer M."/>
            <person name="Specht M."/>
            <person name="Roy A.S."/>
            <person name="Kraemer L."/>
            <person name="Andreson R."/>
            <person name="Gutowska M.A."/>
            <person name="Wolf J."/>
            <person name="Bergner S.V."/>
            <person name="Schilhabel M.B."/>
            <person name="Klostermeier U.C."/>
            <person name="Beiko R.G."/>
            <person name="Rosenstiel P."/>
            <person name="Hippler M."/>
            <person name="Laroche J."/>
        </authorList>
    </citation>
    <scope>NUCLEOTIDE SEQUENCE [LARGE SCALE GENOMIC DNA]</scope>
    <source>
        <strain evidence="2 3">CCMP1005</strain>
    </source>
</reference>
<evidence type="ECO:0000256" key="1">
    <source>
        <dbReference type="SAM" id="MobiDB-lite"/>
    </source>
</evidence>
<feature type="region of interest" description="Disordered" evidence="1">
    <location>
        <begin position="66"/>
        <end position="121"/>
    </location>
</feature>
<proteinExistence type="predicted"/>
<dbReference type="EMBL" id="AGNL01011437">
    <property type="protein sequence ID" value="EJK68389.1"/>
    <property type="molecule type" value="Genomic_DNA"/>
</dbReference>
<dbReference type="Proteomes" id="UP000266841">
    <property type="component" value="Unassembled WGS sequence"/>
</dbReference>
<comment type="caution">
    <text evidence="2">The sequence shown here is derived from an EMBL/GenBank/DDBJ whole genome shotgun (WGS) entry which is preliminary data.</text>
</comment>